<name>M5SEM1_9BACT</name>
<reference evidence="2 3" key="1">
    <citation type="journal article" date="2013" name="Mar. Genomics">
        <title>Expression of sulfatases in Rhodopirellula baltica and the diversity of sulfatases in the genus Rhodopirellula.</title>
        <authorList>
            <person name="Wegner C.E."/>
            <person name="Richter-Heitmann T."/>
            <person name="Klindworth A."/>
            <person name="Klockow C."/>
            <person name="Richter M."/>
            <person name="Achstetter T."/>
            <person name="Glockner F.O."/>
            <person name="Harder J."/>
        </authorList>
    </citation>
    <scope>NUCLEOTIDE SEQUENCE [LARGE SCALE GENOMIC DNA]</scope>
    <source>
        <strain evidence="2 3">SH398</strain>
    </source>
</reference>
<feature type="chain" id="PRO_5004071430" evidence="1">
    <location>
        <begin position="24"/>
        <end position="259"/>
    </location>
</feature>
<organism evidence="2 3">
    <name type="scientific">Rhodopirellula europaea SH398</name>
    <dbReference type="NCBI Taxonomy" id="1263868"/>
    <lineage>
        <taxon>Bacteria</taxon>
        <taxon>Pseudomonadati</taxon>
        <taxon>Planctomycetota</taxon>
        <taxon>Planctomycetia</taxon>
        <taxon>Pirellulales</taxon>
        <taxon>Pirellulaceae</taxon>
        <taxon>Rhodopirellula</taxon>
    </lineage>
</organism>
<evidence type="ECO:0000256" key="1">
    <source>
        <dbReference type="SAM" id="SignalP"/>
    </source>
</evidence>
<sequence length="259" mass="28862">MIAKNTCIALVVFWFATSTCVFADDRQRISIQVVDEQAKPVEGATVAARYLKTVQQNGKDYPVPMELAPSQTTDANGRCELTLGDVDWSLAGLEAHRVELTTEEAMKLCDDAPRDPVEREAFAPELNDRCQRFGSAYQVLTPNTVLDELVTLKLAKAIKVTGRVRVDGRPLEKAFVTIHSRKAQVDQLFARSAPELTDHEGRFSFYTVPGDLDRARVIAERSSGIHVLTLADVPSKRTSTGFHFELDTEAKHYTLEKRP</sequence>
<dbReference type="EMBL" id="ANOF01000103">
    <property type="protein sequence ID" value="EMI26137.1"/>
    <property type="molecule type" value="Genomic_DNA"/>
</dbReference>
<dbReference type="Gene3D" id="2.60.40.1120">
    <property type="entry name" value="Carboxypeptidase-like, regulatory domain"/>
    <property type="match status" value="1"/>
</dbReference>
<evidence type="ECO:0000313" key="3">
    <source>
        <dbReference type="Proteomes" id="UP000011996"/>
    </source>
</evidence>
<comment type="caution">
    <text evidence="2">The sequence shown here is derived from an EMBL/GenBank/DDBJ whole genome shotgun (WGS) entry which is preliminary data.</text>
</comment>
<dbReference type="STRING" id="1263868.RESH_03298"/>
<dbReference type="AlphaFoldDB" id="M5SEM1"/>
<keyword evidence="1" id="KW-0732">Signal</keyword>
<proteinExistence type="predicted"/>
<protein>
    <submittedName>
        <fullName evidence="2">Secreted protein</fullName>
    </submittedName>
</protein>
<dbReference type="PATRIC" id="fig|1263868.3.peg.3563"/>
<feature type="signal peptide" evidence="1">
    <location>
        <begin position="1"/>
        <end position="23"/>
    </location>
</feature>
<dbReference type="RefSeq" id="WP_008667812.1">
    <property type="nucleotide sequence ID" value="NZ_ANOF01000103.1"/>
</dbReference>
<gene>
    <name evidence="2" type="ORF">RESH_03298</name>
</gene>
<evidence type="ECO:0000313" key="2">
    <source>
        <dbReference type="EMBL" id="EMI26137.1"/>
    </source>
</evidence>
<accession>M5SEM1</accession>
<dbReference type="OrthoDB" id="264033at2"/>
<dbReference type="Proteomes" id="UP000011996">
    <property type="component" value="Unassembled WGS sequence"/>
</dbReference>